<dbReference type="EMBL" id="WOCD01000005">
    <property type="protein sequence ID" value="MUH73672.1"/>
    <property type="molecule type" value="Genomic_DNA"/>
</dbReference>
<dbReference type="RefSeq" id="WP_155697078.1">
    <property type="nucleotide sequence ID" value="NZ_WOCD01000005.1"/>
</dbReference>
<protein>
    <recommendedName>
        <fullName evidence="3">Right handed beta helix domain-containing protein</fullName>
    </recommendedName>
</protein>
<dbReference type="Proteomes" id="UP000439994">
    <property type="component" value="Unassembled WGS sequence"/>
</dbReference>
<comment type="caution">
    <text evidence="1">The sequence shown here is derived from an EMBL/GenBank/DDBJ whole genome shotgun (WGS) entry which is preliminary data.</text>
</comment>
<proteinExistence type="predicted"/>
<sequence>MTLRNLTSIGFVGLLLLSNLFAAYSYAKQVFVDGQSFSSLAEAKPAIKDGSRIYLEKGIYTQGVYLTASNISILGEPGVVFDGATADGKAALVLTGNDVVVESIECKNIAVPDGNGACIRFEGENITIRDLYAHDSQSGVKTSRVKGFVHIEFSKFERIGNRNGFSHSMYIIADELVVRYSQILSTKSQGSGIKSRSKKVVVENSLLASLDGVDSRLIDMAEYGELIVRDSILQQGDNSSNSQLIAYGLEKKARKFAVNRIELRNNLIFFDRTRPNVLISKRLDDGFVSSGNMFIGDLNHPDQMVPYNEWFLSRQDAKLEPYPYLPKISEREKVMTFVRVAGSQKNL</sequence>
<reference evidence="1 2" key="1">
    <citation type="submission" date="2019-11" db="EMBL/GenBank/DDBJ databases">
        <title>P. haliotis isolates from Z. marina roots.</title>
        <authorList>
            <person name="Cohen M."/>
            <person name="Jospin G."/>
            <person name="Eisen J.A."/>
            <person name="Coil D.A."/>
        </authorList>
    </citation>
    <scope>NUCLEOTIDE SEQUENCE [LARGE SCALE GENOMIC DNA]</scope>
    <source>
        <strain evidence="1 2">UCD-MCMsp1aY</strain>
    </source>
</reference>
<dbReference type="OrthoDB" id="7055135at2"/>
<organism evidence="1 2">
    <name type="scientific">Psychrosphaera haliotis</name>
    <dbReference type="NCBI Taxonomy" id="555083"/>
    <lineage>
        <taxon>Bacteria</taxon>
        <taxon>Pseudomonadati</taxon>
        <taxon>Pseudomonadota</taxon>
        <taxon>Gammaproteobacteria</taxon>
        <taxon>Alteromonadales</taxon>
        <taxon>Pseudoalteromonadaceae</taxon>
        <taxon>Psychrosphaera</taxon>
    </lineage>
</organism>
<dbReference type="AlphaFoldDB" id="A0A6N8FG87"/>
<dbReference type="Gene3D" id="2.160.20.10">
    <property type="entry name" value="Single-stranded right-handed beta-helix, Pectin lyase-like"/>
    <property type="match status" value="1"/>
</dbReference>
<dbReference type="SUPFAM" id="SSF51126">
    <property type="entry name" value="Pectin lyase-like"/>
    <property type="match status" value="1"/>
</dbReference>
<name>A0A6N8FG87_9GAMM</name>
<evidence type="ECO:0000313" key="2">
    <source>
        <dbReference type="Proteomes" id="UP000439994"/>
    </source>
</evidence>
<keyword evidence="2" id="KW-1185">Reference proteome</keyword>
<evidence type="ECO:0008006" key="3">
    <source>
        <dbReference type="Google" id="ProtNLM"/>
    </source>
</evidence>
<dbReference type="InterPro" id="IPR012334">
    <property type="entry name" value="Pectin_lyas_fold"/>
</dbReference>
<evidence type="ECO:0000313" key="1">
    <source>
        <dbReference type="EMBL" id="MUH73672.1"/>
    </source>
</evidence>
<gene>
    <name evidence="1" type="ORF">GNP35_14965</name>
</gene>
<dbReference type="InterPro" id="IPR011050">
    <property type="entry name" value="Pectin_lyase_fold/virulence"/>
</dbReference>
<accession>A0A6N8FG87</accession>